<evidence type="ECO:0000313" key="1">
    <source>
        <dbReference type="EMBL" id="KAH6945953.1"/>
    </source>
</evidence>
<protein>
    <submittedName>
        <fullName evidence="1">Uncharacterized protein</fullName>
    </submittedName>
</protein>
<sequence length="100" mass="11509">MPIVPEDERRRIIDLCLREYSQRAISTNHPLATVIRIIQAYRNEGRIEDAPRQPRHRLTTKDEDLQIVAAVGEQPKTTVREVHAELGFNHVSATTVKRCL</sequence>
<comment type="caution">
    <text evidence="1">The sequence shown here is derived from an EMBL/GenBank/DDBJ whole genome shotgun (WGS) entry which is preliminary data.</text>
</comment>
<evidence type="ECO:0000313" key="2">
    <source>
        <dbReference type="Proteomes" id="UP000821845"/>
    </source>
</evidence>
<dbReference type="Proteomes" id="UP000821845">
    <property type="component" value="Chromosome 1"/>
</dbReference>
<gene>
    <name evidence="1" type="ORF">HPB50_010922</name>
</gene>
<reference evidence="1" key="1">
    <citation type="submission" date="2020-05" db="EMBL/GenBank/DDBJ databases">
        <title>Large-scale comparative analyses of tick genomes elucidate their genetic diversity and vector capacities.</title>
        <authorList>
            <person name="Jia N."/>
            <person name="Wang J."/>
            <person name="Shi W."/>
            <person name="Du L."/>
            <person name="Sun Y."/>
            <person name="Zhan W."/>
            <person name="Jiang J."/>
            <person name="Wang Q."/>
            <person name="Zhang B."/>
            <person name="Ji P."/>
            <person name="Sakyi L.B."/>
            <person name="Cui X."/>
            <person name="Yuan T."/>
            <person name="Jiang B."/>
            <person name="Yang W."/>
            <person name="Lam T.T.-Y."/>
            <person name="Chang Q."/>
            <person name="Ding S."/>
            <person name="Wang X."/>
            <person name="Zhu J."/>
            <person name="Ruan X."/>
            <person name="Zhao L."/>
            <person name="Wei J."/>
            <person name="Que T."/>
            <person name="Du C."/>
            <person name="Cheng J."/>
            <person name="Dai P."/>
            <person name="Han X."/>
            <person name="Huang E."/>
            <person name="Gao Y."/>
            <person name="Liu J."/>
            <person name="Shao H."/>
            <person name="Ye R."/>
            <person name="Li L."/>
            <person name="Wei W."/>
            <person name="Wang X."/>
            <person name="Wang C."/>
            <person name="Yang T."/>
            <person name="Huo Q."/>
            <person name="Li W."/>
            <person name="Guo W."/>
            <person name="Chen H."/>
            <person name="Zhou L."/>
            <person name="Ni X."/>
            <person name="Tian J."/>
            <person name="Zhou Y."/>
            <person name="Sheng Y."/>
            <person name="Liu T."/>
            <person name="Pan Y."/>
            <person name="Xia L."/>
            <person name="Li J."/>
            <person name="Zhao F."/>
            <person name="Cao W."/>
        </authorList>
    </citation>
    <scope>NUCLEOTIDE SEQUENCE</scope>
    <source>
        <strain evidence="1">Hyas-2018</strain>
    </source>
</reference>
<organism evidence="1 2">
    <name type="scientific">Hyalomma asiaticum</name>
    <name type="common">Tick</name>
    <dbReference type="NCBI Taxonomy" id="266040"/>
    <lineage>
        <taxon>Eukaryota</taxon>
        <taxon>Metazoa</taxon>
        <taxon>Ecdysozoa</taxon>
        <taxon>Arthropoda</taxon>
        <taxon>Chelicerata</taxon>
        <taxon>Arachnida</taxon>
        <taxon>Acari</taxon>
        <taxon>Parasitiformes</taxon>
        <taxon>Ixodida</taxon>
        <taxon>Ixodoidea</taxon>
        <taxon>Ixodidae</taxon>
        <taxon>Hyalomminae</taxon>
        <taxon>Hyalomma</taxon>
    </lineage>
</organism>
<keyword evidence="2" id="KW-1185">Reference proteome</keyword>
<name>A0ACB7TG73_HYAAI</name>
<accession>A0ACB7TG73</accession>
<proteinExistence type="predicted"/>
<dbReference type="EMBL" id="CM023481">
    <property type="protein sequence ID" value="KAH6945953.1"/>
    <property type="molecule type" value="Genomic_DNA"/>
</dbReference>